<dbReference type="Proteomes" id="UP000503162">
    <property type="component" value="Chromosome"/>
</dbReference>
<evidence type="ECO:0008006" key="4">
    <source>
        <dbReference type="Google" id="ProtNLM"/>
    </source>
</evidence>
<dbReference type="PROSITE" id="PS51257">
    <property type="entry name" value="PROKAR_LIPOPROTEIN"/>
    <property type="match status" value="1"/>
</dbReference>
<dbReference type="EMBL" id="CP049989">
    <property type="protein sequence ID" value="QIM54560.1"/>
    <property type="molecule type" value="Genomic_DNA"/>
</dbReference>
<dbReference type="KEGG" id="hcz:G9Q37_21520"/>
<dbReference type="RefSeq" id="WP_166230664.1">
    <property type="nucleotide sequence ID" value="NZ_CP049989.1"/>
</dbReference>
<evidence type="ECO:0000313" key="2">
    <source>
        <dbReference type="EMBL" id="QIM54560.1"/>
    </source>
</evidence>
<accession>A0A6G8INK6</accession>
<gene>
    <name evidence="2" type="ORF">G9Q37_21520</name>
</gene>
<evidence type="ECO:0000256" key="1">
    <source>
        <dbReference type="SAM" id="SignalP"/>
    </source>
</evidence>
<keyword evidence="3" id="KW-1185">Reference proteome</keyword>
<reference evidence="2 3" key="1">
    <citation type="submission" date="2020-03" db="EMBL/GenBank/DDBJ databases">
        <title>Hydrogenophaga sp. nov. isolated from cyanobacterial mat.</title>
        <authorList>
            <person name="Thorat V."/>
            <person name="Kirdat K."/>
            <person name="Tiwarekar B."/>
            <person name="Costa E.D."/>
            <person name="Yadav A."/>
        </authorList>
    </citation>
    <scope>NUCLEOTIDE SEQUENCE [LARGE SCALE GENOMIC DNA]</scope>
    <source>
        <strain evidence="2 3">BA0156</strain>
    </source>
</reference>
<feature type="chain" id="PRO_5026266921" description="Lipoprotein" evidence="1">
    <location>
        <begin position="20"/>
        <end position="85"/>
    </location>
</feature>
<protein>
    <recommendedName>
        <fullName evidence="4">Lipoprotein</fullName>
    </recommendedName>
</protein>
<evidence type="ECO:0000313" key="3">
    <source>
        <dbReference type="Proteomes" id="UP000503162"/>
    </source>
</evidence>
<keyword evidence="1" id="KW-0732">Signal</keyword>
<dbReference type="AlphaFoldDB" id="A0A6G8INK6"/>
<proteinExistence type="predicted"/>
<feature type="signal peptide" evidence="1">
    <location>
        <begin position="1"/>
        <end position="19"/>
    </location>
</feature>
<name>A0A6G8INK6_9BURK</name>
<sequence>MIKRLTLTSLAIAAVLGLAACGEKPQALNANGVKQDPAPYTGVTIKSQYVQSGWTAGDKNSWEQQLKARAQYGQNDYTRVGAQQK</sequence>
<organism evidence="2 3">
    <name type="scientific">Hydrogenophaga crocea</name>
    <dbReference type="NCBI Taxonomy" id="2716225"/>
    <lineage>
        <taxon>Bacteria</taxon>
        <taxon>Pseudomonadati</taxon>
        <taxon>Pseudomonadota</taxon>
        <taxon>Betaproteobacteria</taxon>
        <taxon>Burkholderiales</taxon>
        <taxon>Comamonadaceae</taxon>
        <taxon>Hydrogenophaga</taxon>
    </lineage>
</organism>